<dbReference type="RefSeq" id="WP_381447721.1">
    <property type="nucleotide sequence ID" value="NZ_JBHSNP010000029.1"/>
</dbReference>
<dbReference type="InterPro" id="IPR052713">
    <property type="entry name" value="FeoA"/>
</dbReference>
<comment type="caution">
    <text evidence="3">The sequence shown here is derived from an EMBL/GenBank/DDBJ whole genome shotgun (WGS) entry which is preliminary data.</text>
</comment>
<proteinExistence type="predicted"/>
<evidence type="ECO:0000313" key="4">
    <source>
        <dbReference type="Proteomes" id="UP001596071"/>
    </source>
</evidence>
<reference evidence="4" key="1">
    <citation type="journal article" date="2019" name="Int. J. Syst. Evol. Microbiol.">
        <title>The Global Catalogue of Microorganisms (GCM) 10K type strain sequencing project: providing services to taxonomists for standard genome sequencing and annotation.</title>
        <authorList>
            <consortium name="The Broad Institute Genomics Platform"/>
            <consortium name="The Broad Institute Genome Sequencing Center for Infectious Disease"/>
            <person name="Wu L."/>
            <person name="Ma J."/>
        </authorList>
    </citation>
    <scope>NUCLEOTIDE SEQUENCE [LARGE SCALE GENOMIC DNA]</scope>
    <source>
        <strain evidence="4">KACC 11299</strain>
    </source>
</reference>
<name>A0ABW0U2X5_9BACL</name>
<dbReference type="EMBL" id="JBHSNP010000029">
    <property type="protein sequence ID" value="MFC5605152.1"/>
    <property type="molecule type" value="Genomic_DNA"/>
</dbReference>
<dbReference type="Pfam" id="PF04023">
    <property type="entry name" value="FeoA"/>
    <property type="match status" value="1"/>
</dbReference>
<evidence type="ECO:0000259" key="2">
    <source>
        <dbReference type="SMART" id="SM00899"/>
    </source>
</evidence>
<dbReference type="PANTHER" id="PTHR42954:SF1">
    <property type="entry name" value="FERROUS IRON TRANSPORTER FEOA DOMAIN-CONTAINING PROTEIN"/>
    <property type="match status" value="1"/>
</dbReference>
<evidence type="ECO:0000256" key="1">
    <source>
        <dbReference type="ARBA" id="ARBA00023004"/>
    </source>
</evidence>
<feature type="domain" description="Ferrous iron transporter FeoA-like" evidence="2">
    <location>
        <begin position="1"/>
        <end position="74"/>
    </location>
</feature>
<dbReference type="SMART" id="SM00899">
    <property type="entry name" value="FeoA"/>
    <property type="match status" value="1"/>
</dbReference>
<gene>
    <name evidence="3" type="ORF">ACFPTP_18080</name>
</gene>
<dbReference type="InterPro" id="IPR008988">
    <property type="entry name" value="Transcriptional_repressor_C"/>
</dbReference>
<dbReference type="SUPFAM" id="SSF50037">
    <property type="entry name" value="C-terminal domain of transcriptional repressors"/>
    <property type="match status" value="1"/>
</dbReference>
<organism evidence="3 4">
    <name type="scientific">Sporosarcina koreensis</name>
    <dbReference type="NCBI Taxonomy" id="334735"/>
    <lineage>
        <taxon>Bacteria</taxon>
        <taxon>Bacillati</taxon>
        <taxon>Bacillota</taxon>
        <taxon>Bacilli</taxon>
        <taxon>Bacillales</taxon>
        <taxon>Caryophanaceae</taxon>
        <taxon>Sporosarcina</taxon>
    </lineage>
</organism>
<dbReference type="Gene3D" id="2.30.30.90">
    <property type="match status" value="1"/>
</dbReference>
<protein>
    <submittedName>
        <fullName evidence="3">Ferrous iron transport protein A</fullName>
    </submittedName>
</protein>
<accession>A0ABW0U2X5</accession>
<keyword evidence="4" id="KW-1185">Reference proteome</keyword>
<sequence>MQLTDIPVGKRVRITDLSRMNGLVQRRLLDLGILEGAIINIKRSLPLGGPIAIEAKGQLIGIRRSEARMVSVEIL</sequence>
<dbReference type="InterPro" id="IPR007167">
    <property type="entry name" value="Fe-transptr_FeoA-like"/>
</dbReference>
<dbReference type="Proteomes" id="UP001596071">
    <property type="component" value="Unassembled WGS sequence"/>
</dbReference>
<dbReference type="PANTHER" id="PTHR42954">
    <property type="entry name" value="FE(2+) TRANSPORT PROTEIN A"/>
    <property type="match status" value="1"/>
</dbReference>
<evidence type="ECO:0000313" key="3">
    <source>
        <dbReference type="EMBL" id="MFC5605152.1"/>
    </source>
</evidence>
<keyword evidence="1" id="KW-0408">Iron</keyword>
<dbReference type="InterPro" id="IPR038157">
    <property type="entry name" value="FeoA_core_dom"/>
</dbReference>